<feature type="domain" description="DUF4434" evidence="1">
    <location>
        <begin position="144"/>
        <end position="414"/>
    </location>
</feature>
<comment type="caution">
    <text evidence="2">The sequence shown here is derived from an EMBL/GenBank/DDBJ whole genome shotgun (WGS) entry which is preliminary data.</text>
</comment>
<sequence length="429" mass="49768">MWGMFRSDLSFYPLELSLWVKSSSPSNNKVIIHLLQQNEDYTLTNDSLKVFSFRSSIDLSKTEWQQITIPYNLFVEDKEGRGDPIDLKRVVGYEFGVENTSGKAHEFTMNFDSFQQFTSFKPTFNKKNKFSSIFIQLHASLHEHLDWEPTFKAYRAVGIDTVILQQAVRNDKTGSVSNYKGTKLPNIIKQYQMIENAFTAATKTGMKVILGLNAGKYPINKNEATVYDQLYEINKIIVDELYNKFSNNKMMVGWYISEEYHDGTWRGWWKPEDAYLLSHYQERVASYAKSKEKKFLVTIAPALWRGRPADMTYEFYKRILEKTPSVDILYLQDCAGRLNILNDDLIIDLPNYFAMVKKACDETGVKFGVDIESFTKGNCTIKRGTKEWEDLKLLLDIAGMYTQNISQFSWHSFRPGIGAFSNYEKYINE</sequence>
<dbReference type="SUPFAM" id="SSF49785">
    <property type="entry name" value="Galactose-binding domain-like"/>
    <property type="match status" value="1"/>
</dbReference>
<dbReference type="RefSeq" id="WP_379664451.1">
    <property type="nucleotide sequence ID" value="NZ_JBHUDG010000051.1"/>
</dbReference>
<name>A0ABW4IH45_9SPHI</name>
<dbReference type="InterPro" id="IPR027849">
    <property type="entry name" value="DUF4434"/>
</dbReference>
<evidence type="ECO:0000259" key="1">
    <source>
        <dbReference type="Pfam" id="PF14488"/>
    </source>
</evidence>
<dbReference type="EMBL" id="JBHUDG010000051">
    <property type="protein sequence ID" value="MFD1632130.1"/>
    <property type="molecule type" value="Genomic_DNA"/>
</dbReference>
<dbReference type="Gene3D" id="3.20.20.80">
    <property type="entry name" value="Glycosidases"/>
    <property type="match status" value="1"/>
</dbReference>
<evidence type="ECO:0000313" key="2">
    <source>
        <dbReference type="EMBL" id="MFD1632130.1"/>
    </source>
</evidence>
<proteinExistence type="predicted"/>
<dbReference type="SUPFAM" id="SSF51445">
    <property type="entry name" value="(Trans)glycosidases"/>
    <property type="match status" value="1"/>
</dbReference>
<dbReference type="InterPro" id="IPR017853">
    <property type="entry name" value="GH"/>
</dbReference>
<evidence type="ECO:0000313" key="3">
    <source>
        <dbReference type="Proteomes" id="UP001597118"/>
    </source>
</evidence>
<gene>
    <name evidence="2" type="ORF">ACFSAH_19825</name>
</gene>
<reference evidence="3" key="1">
    <citation type="journal article" date="2019" name="Int. J. Syst. Evol. Microbiol.">
        <title>The Global Catalogue of Microorganisms (GCM) 10K type strain sequencing project: providing services to taxonomists for standard genome sequencing and annotation.</title>
        <authorList>
            <consortium name="The Broad Institute Genomics Platform"/>
            <consortium name="The Broad Institute Genome Sequencing Center for Infectious Disease"/>
            <person name="Wu L."/>
            <person name="Ma J."/>
        </authorList>
    </citation>
    <scope>NUCLEOTIDE SEQUENCE [LARGE SCALE GENOMIC DNA]</scope>
    <source>
        <strain evidence="3">CCUG 53762</strain>
    </source>
</reference>
<dbReference type="Pfam" id="PF14488">
    <property type="entry name" value="DUF4434"/>
    <property type="match status" value="1"/>
</dbReference>
<keyword evidence="3" id="KW-1185">Reference proteome</keyword>
<dbReference type="Proteomes" id="UP001597118">
    <property type="component" value="Unassembled WGS sequence"/>
</dbReference>
<protein>
    <submittedName>
        <fullName evidence="2">DUF4434 domain-containing protein</fullName>
    </submittedName>
</protein>
<accession>A0ABW4IH45</accession>
<dbReference type="InterPro" id="IPR008979">
    <property type="entry name" value="Galactose-bd-like_sf"/>
</dbReference>
<organism evidence="2 3">
    <name type="scientific">Pseudopedobacter beijingensis</name>
    <dbReference type="NCBI Taxonomy" id="1207056"/>
    <lineage>
        <taxon>Bacteria</taxon>
        <taxon>Pseudomonadati</taxon>
        <taxon>Bacteroidota</taxon>
        <taxon>Sphingobacteriia</taxon>
        <taxon>Sphingobacteriales</taxon>
        <taxon>Sphingobacteriaceae</taxon>
        <taxon>Pseudopedobacter</taxon>
    </lineage>
</organism>